<dbReference type="PANTHER" id="PTHR23502:SF33">
    <property type="entry name" value="MAJOR FACILITATOR SUPERFAMILY (MFS) PROFILE DOMAIN-CONTAINING PROTEIN-RELATED"/>
    <property type="match status" value="1"/>
</dbReference>
<evidence type="ECO:0000256" key="4">
    <source>
        <dbReference type="ARBA" id="ARBA00023136"/>
    </source>
</evidence>
<feature type="transmembrane region" description="Helical" evidence="7">
    <location>
        <begin position="349"/>
        <end position="372"/>
    </location>
</feature>
<name>A0A4U6XHN4_9PEZI</name>
<dbReference type="PANTHER" id="PTHR23502">
    <property type="entry name" value="MAJOR FACILITATOR SUPERFAMILY"/>
    <property type="match status" value="1"/>
</dbReference>
<comment type="caution">
    <text evidence="9">The sequence shown here is derived from an EMBL/GenBank/DDBJ whole genome shotgun (WGS) entry which is preliminary data.</text>
</comment>
<proteinExistence type="predicted"/>
<evidence type="ECO:0000256" key="3">
    <source>
        <dbReference type="ARBA" id="ARBA00022989"/>
    </source>
</evidence>
<keyword evidence="5" id="KW-0325">Glycoprotein</keyword>
<dbReference type="GO" id="GO:0016020">
    <property type="term" value="C:membrane"/>
    <property type="evidence" value="ECO:0007669"/>
    <property type="project" value="UniProtKB-SubCell"/>
</dbReference>
<feature type="transmembrane region" description="Helical" evidence="7">
    <location>
        <begin position="504"/>
        <end position="524"/>
    </location>
</feature>
<evidence type="ECO:0000313" key="10">
    <source>
        <dbReference type="Proteomes" id="UP000310108"/>
    </source>
</evidence>
<evidence type="ECO:0000256" key="2">
    <source>
        <dbReference type="ARBA" id="ARBA00022692"/>
    </source>
</evidence>
<dbReference type="InterPro" id="IPR011701">
    <property type="entry name" value="MFS"/>
</dbReference>
<feature type="region of interest" description="Disordered" evidence="6">
    <location>
        <begin position="55"/>
        <end position="162"/>
    </location>
</feature>
<feature type="compositionally biased region" description="Low complexity" evidence="6">
    <location>
        <begin position="85"/>
        <end position="97"/>
    </location>
</feature>
<evidence type="ECO:0000256" key="6">
    <source>
        <dbReference type="SAM" id="MobiDB-lite"/>
    </source>
</evidence>
<dbReference type="OrthoDB" id="5296287at2759"/>
<gene>
    <name evidence="9" type="ORF">CTA1_9487</name>
</gene>
<protein>
    <submittedName>
        <fullName evidence="9">Putative transporter</fullName>
    </submittedName>
</protein>
<feature type="transmembrane region" description="Helical" evidence="7">
    <location>
        <begin position="290"/>
        <end position="309"/>
    </location>
</feature>
<feature type="transmembrane region" description="Helical" evidence="7">
    <location>
        <begin position="221"/>
        <end position="245"/>
    </location>
</feature>
<dbReference type="Gene3D" id="1.20.1250.20">
    <property type="entry name" value="MFS general substrate transporter like domains"/>
    <property type="match status" value="1"/>
</dbReference>
<evidence type="ECO:0000313" key="9">
    <source>
        <dbReference type="EMBL" id="TKW55448.1"/>
    </source>
</evidence>
<dbReference type="GO" id="GO:0022857">
    <property type="term" value="F:transmembrane transporter activity"/>
    <property type="evidence" value="ECO:0007669"/>
    <property type="project" value="InterPro"/>
</dbReference>
<dbReference type="Pfam" id="PF07690">
    <property type="entry name" value="MFS_1"/>
    <property type="match status" value="1"/>
</dbReference>
<sequence length="672" mass="72418">MRERGRGARVEIRPEHATAACPSRLLGSGFSCLAHSALVALWFRLTHLPRITFAKKRRKQREKGVGKGFADFSPSMGSEKDVEAEPPGAAAVTTPGAGAYGLRGGSSDRATTTTTVEKGPGHGQRHHFASADGLEKAHETRMEKRRSFDVDDATDGEQPFPEGIDVERLQTTRSHASARSRLSVTAAQHDHPLSDLPAGLVGWDAPSDPAMPMNLPPRRKWLAIWFLAAITFMTPFASSILAPAVGLLNWDLGNDDMTLGTLPVSIYLLGYAVGPLFLAPLSEMYGRRPVLNAANVFFCACLAGCALAPSLASLIAFRFLTGVGGSGCLAIGGGVIADLFPVAERGAAISLWMIGPLIGPTAAPIAGAYIAQNIGWRWSSWVSLIAAAPVTLVIALFNHETNPRVLIDRKVARLRAELGRPDLRSVYDHDDDCQRLPAGTPRPTPSQLLVRGLVRPLKLLFLSPILFSVSLYCAFAYGVLYLLFSTIPLVFASTYGFSVGTAGLVYIPLGLGYLIGMAFFAALSDRTVVRMTKANGGVYEPEMRLPDCIYFAALLPVTFFWYGWTAEFETHWAVPVVGLLPFGVAILGIWQPIQAYVIDAYPSYAASGMAALTVFRSVVAAFLPMAGPPMYDALGLGWGNSVLGFVAVALIPVPTLIYRYGGRLRKWQKLEL</sequence>
<evidence type="ECO:0000259" key="8">
    <source>
        <dbReference type="PROSITE" id="PS50850"/>
    </source>
</evidence>
<dbReference type="FunFam" id="1.20.1250.20:FF:000011">
    <property type="entry name" value="MFS multidrug transporter, putative"/>
    <property type="match status" value="1"/>
</dbReference>
<feature type="transmembrane region" description="Helical" evidence="7">
    <location>
        <begin position="602"/>
        <end position="626"/>
    </location>
</feature>
<dbReference type="Proteomes" id="UP000310108">
    <property type="component" value="Unassembled WGS sequence"/>
</dbReference>
<feature type="transmembrane region" description="Helical" evidence="7">
    <location>
        <begin position="257"/>
        <end position="278"/>
    </location>
</feature>
<feature type="transmembrane region" description="Helical" evidence="7">
    <location>
        <begin position="459"/>
        <end position="484"/>
    </location>
</feature>
<reference evidence="9 10" key="1">
    <citation type="journal article" date="2019" name="PLoS ONE">
        <title>Comparative genome analysis indicates high evolutionary potential of pathogenicity genes in Colletotrichum tanaceti.</title>
        <authorList>
            <person name="Lelwala R.V."/>
            <person name="Korhonen P.K."/>
            <person name="Young N.D."/>
            <person name="Scott J.B."/>
            <person name="Ades P.A."/>
            <person name="Gasser R.B."/>
            <person name="Taylor P.W.J."/>
        </authorList>
    </citation>
    <scope>NUCLEOTIDE SEQUENCE [LARGE SCALE GENOMIC DNA]</scope>
    <source>
        <strain evidence="9">BRIP57314</strain>
    </source>
</reference>
<dbReference type="SUPFAM" id="SSF103473">
    <property type="entry name" value="MFS general substrate transporter"/>
    <property type="match status" value="1"/>
</dbReference>
<evidence type="ECO:0000256" key="7">
    <source>
        <dbReference type="SAM" id="Phobius"/>
    </source>
</evidence>
<feature type="transmembrane region" description="Helical" evidence="7">
    <location>
        <begin position="570"/>
        <end position="590"/>
    </location>
</feature>
<feature type="transmembrane region" description="Helical" evidence="7">
    <location>
        <begin position="315"/>
        <end position="337"/>
    </location>
</feature>
<dbReference type="AlphaFoldDB" id="A0A4U6XHN4"/>
<evidence type="ECO:0000256" key="5">
    <source>
        <dbReference type="ARBA" id="ARBA00023180"/>
    </source>
</evidence>
<dbReference type="EMBL" id="PJEX01000099">
    <property type="protein sequence ID" value="TKW55448.1"/>
    <property type="molecule type" value="Genomic_DNA"/>
</dbReference>
<dbReference type="CDD" id="cd17323">
    <property type="entry name" value="MFS_Tpo1_MDR_like"/>
    <property type="match status" value="1"/>
</dbReference>
<keyword evidence="3 7" id="KW-1133">Transmembrane helix</keyword>
<dbReference type="InterPro" id="IPR020846">
    <property type="entry name" value="MFS_dom"/>
</dbReference>
<feature type="compositionally biased region" description="Basic and acidic residues" evidence="6">
    <location>
        <begin position="133"/>
        <end position="149"/>
    </location>
</feature>
<feature type="domain" description="Major facilitator superfamily (MFS) profile" evidence="8">
    <location>
        <begin position="223"/>
        <end position="665"/>
    </location>
</feature>
<feature type="transmembrane region" description="Helical" evidence="7">
    <location>
        <begin position="545"/>
        <end position="564"/>
    </location>
</feature>
<evidence type="ECO:0000256" key="1">
    <source>
        <dbReference type="ARBA" id="ARBA00004141"/>
    </source>
</evidence>
<feature type="transmembrane region" description="Helical" evidence="7">
    <location>
        <begin position="378"/>
        <end position="397"/>
    </location>
</feature>
<dbReference type="PROSITE" id="PS50850">
    <property type="entry name" value="MFS"/>
    <property type="match status" value="1"/>
</dbReference>
<dbReference type="InterPro" id="IPR036259">
    <property type="entry name" value="MFS_trans_sf"/>
</dbReference>
<dbReference type="GO" id="GO:0140115">
    <property type="term" value="P:export across plasma membrane"/>
    <property type="evidence" value="ECO:0007669"/>
    <property type="project" value="UniProtKB-ARBA"/>
</dbReference>
<keyword evidence="2 7" id="KW-0812">Transmembrane</keyword>
<dbReference type="InterPro" id="IPR005829">
    <property type="entry name" value="Sugar_transporter_CS"/>
</dbReference>
<accession>A0A4U6XHN4</accession>
<keyword evidence="10" id="KW-1185">Reference proteome</keyword>
<organism evidence="9 10">
    <name type="scientific">Colletotrichum tanaceti</name>
    <dbReference type="NCBI Taxonomy" id="1306861"/>
    <lineage>
        <taxon>Eukaryota</taxon>
        <taxon>Fungi</taxon>
        <taxon>Dikarya</taxon>
        <taxon>Ascomycota</taxon>
        <taxon>Pezizomycotina</taxon>
        <taxon>Sordariomycetes</taxon>
        <taxon>Hypocreomycetidae</taxon>
        <taxon>Glomerellales</taxon>
        <taxon>Glomerellaceae</taxon>
        <taxon>Colletotrichum</taxon>
        <taxon>Colletotrichum destructivum species complex</taxon>
    </lineage>
</organism>
<dbReference type="STRING" id="1306861.A0A4U6XHN4"/>
<feature type="transmembrane region" description="Helical" evidence="7">
    <location>
        <begin position="638"/>
        <end position="660"/>
    </location>
</feature>
<keyword evidence="4 7" id="KW-0472">Membrane</keyword>
<comment type="subcellular location">
    <subcellularLocation>
        <location evidence="1">Membrane</location>
        <topology evidence="1">Multi-pass membrane protein</topology>
    </subcellularLocation>
</comment>
<dbReference type="PROSITE" id="PS00216">
    <property type="entry name" value="SUGAR_TRANSPORT_1"/>
    <property type="match status" value="1"/>
</dbReference>
<dbReference type="GO" id="GO:0042908">
    <property type="term" value="P:xenobiotic transport"/>
    <property type="evidence" value="ECO:0007669"/>
    <property type="project" value="UniProtKB-ARBA"/>
</dbReference>